<keyword evidence="8" id="KW-1185">Reference proteome</keyword>
<dbReference type="Pfam" id="PF09368">
    <property type="entry name" value="Sas10"/>
    <property type="match status" value="1"/>
</dbReference>
<evidence type="ECO:0000313" key="8">
    <source>
        <dbReference type="Proteomes" id="UP001152320"/>
    </source>
</evidence>
<evidence type="ECO:0000256" key="2">
    <source>
        <dbReference type="ARBA" id="ARBA00010979"/>
    </source>
</evidence>
<comment type="subcellular location">
    <subcellularLocation>
        <location evidence="1">Nucleus</location>
    </subcellularLocation>
</comment>
<evidence type="ECO:0000256" key="4">
    <source>
        <dbReference type="ARBA" id="ARBA00023242"/>
    </source>
</evidence>
<feature type="compositionally biased region" description="Basic residues" evidence="5">
    <location>
        <begin position="125"/>
        <end position="135"/>
    </location>
</feature>
<dbReference type="GO" id="GO:0032040">
    <property type="term" value="C:small-subunit processome"/>
    <property type="evidence" value="ECO:0007669"/>
    <property type="project" value="TreeGrafter"/>
</dbReference>
<evidence type="ECO:0000313" key="7">
    <source>
        <dbReference type="EMBL" id="KAJ8022148.1"/>
    </source>
</evidence>
<evidence type="ECO:0000256" key="1">
    <source>
        <dbReference type="ARBA" id="ARBA00004123"/>
    </source>
</evidence>
<dbReference type="GO" id="GO:0000462">
    <property type="term" value="P:maturation of SSU-rRNA from tricistronic rRNA transcript (SSU-rRNA, 5.8S rRNA, LSU-rRNA)"/>
    <property type="evidence" value="ECO:0007669"/>
    <property type="project" value="TreeGrafter"/>
</dbReference>
<evidence type="ECO:0000256" key="3">
    <source>
        <dbReference type="ARBA" id="ARBA00022553"/>
    </source>
</evidence>
<reference evidence="7" key="1">
    <citation type="submission" date="2021-10" db="EMBL/GenBank/DDBJ databases">
        <title>Tropical sea cucumber genome reveals ecological adaptation and Cuvierian tubules defense mechanism.</title>
        <authorList>
            <person name="Chen T."/>
        </authorList>
    </citation>
    <scope>NUCLEOTIDE SEQUENCE</scope>
    <source>
        <strain evidence="7">Nanhai2018</strain>
        <tissue evidence="7">Muscle</tissue>
    </source>
</reference>
<dbReference type="Proteomes" id="UP001152320">
    <property type="component" value="Chromosome 21"/>
</dbReference>
<feature type="region of interest" description="Disordered" evidence="5">
    <location>
        <begin position="102"/>
        <end position="168"/>
    </location>
</feature>
<feature type="region of interest" description="Disordered" evidence="5">
    <location>
        <begin position="182"/>
        <end position="288"/>
    </location>
</feature>
<feature type="compositionally biased region" description="Acidic residues" evidence="5">
    <location>
        <begin position="194"/>
        <end position="233"/>
    </location>
</feature>
<feature type="compositionally biased region" description="Basic and acidic residues" evidence="5">
    <location>
        <begin position="114"/>
        <end position="124"/>
    </location>
</feature>
<organism evidence="7 8">
    <name type="scientific">Holothuria leucospilota</name>
    <name type="common">Black long sea cucumber</name>
    <name type="synonym">Mertensiothuria leucospilota</name>
    <dbReference type="NCBI Taxonomy" id="206669"/>
    <lineage>
        <taxon>Eukaryota</taxon>
        <taxon>Metazoa</taxon>
        <taxon>Echinodermata</taxon>
        <taxon>Eleutherozoa</taxon>
        <taxon>Echinozoa</taxon>
        <taxon>Holothuroidea</taxon>
        <taxon>Aspidochirotacea</taxon>
        <taxon>Aspidochirotida</taxon>
        <taxon>Holothuriidae</taxon>
        <taxon>Holothuria</taxon>
    </lineage>
</organism>
<comment type="caution">
    <text evidence="7">The sequence shown here is derived from an EMBL/GenBank/DDBJ whole genome shotgun (WGS) entry which is preliminary data.</text>
</comment>
<dbReference type="InterPro" id="IPR007146">
    <property type="entry name" value="Sas10/Utp3/C1D"/>
</dbReference>
<feature type="domain" description="Sas10 C-terminal" evidence="6">
    <location>
        <begin position="233"/>
        <end position="306"/>
    </location>
</feature>
<evidence type="ECO:0000256" key="5">
    <source>
        <dbReference type="SAM" id="MobiDB-lite"/>
    </source>
</evidence>
<dbReference type="EMBL" id="JAIZAY010000021">
    <property type="protein sequence ID" value="KAJ8022148.1"/>
    <property type="molecule type" value="Genomic_DNA"/>
</dbReference>
<comment type="similarity">
    <text evidence="2">Belongs to the SAS10 family.</text>
</comment>
<keyword evidence="3" id="KW-0597">Phosphoprotein</keyword>
<dbReference type="PANTHER" id="PTHR13237">
    <property type="entry name" value="SOMETHING ABOUT SILENCING PROTEIN 10-RELATED"/>
    <property type="match status" value="1"/>
</dbReference>
<dbReference type="Pfam" id="PF04000">
    <property type="entry name" value="Sas10_Utp3"/>
    <property type="match status" value="1"/>
</dbReference>
<accession>A0A9Q0YG55</accession>
<feature type="compositionally biased region" description="Basic residues" evidence="5">
    <location>
        <begin position="250"/>
        <end position="277"/>
    </location>
</feature>
<sequence length="307" mass="36047">MLELVEDFKSKLQEVLEQLQPLINKLKEGKIPRDTLGATYLQTKYHLYLNYCLNINFYMVMKAKHLSVKNHPVIGRILAYRKLINEMKPADEQMKEEISLLLAEESGDSDEETQEKVKSKDRGREKRKKREKKKLSSLLDESEDEKEKEMVKKKKKKQTDEQGLTKKELAALEYYRKMEAEQLEKKKKQRDFYPEEMEEGGEDDGYEDENNLDEREGEDGEFGEGEDDLGGEEDEKRAITYQISKNKGLTSKRKKEVRNPRVKNRSKFRKAKIRRKGQVQDVRTERQRYGGELSGIRASVVKSTKLK</sequence>
<dbReference type="AlphaFoldDB" id="A0A9Q0YG55"/>
<protein>
    <submittedName>
        <fullName evidence="7">Something about silencing protein 10</fullName>
    </submittedName>
</protein>
<dbReference type="InterPro" id="IPR018972">
    <property type="entry name" value="Sas10_C_dom"/>
</dbReference>
<gene>
    <name evidence="7" type="ORF">HOLleu_39557</name>
</gene>
<evidence type="ECO:0000259" key="6">
    <source>
        <dbReference type="Pfam" id="PF09368"/>
    </source>
</evidence>
<keyword evidence="4" id="KW-0539">Nucleus</keyword>
<dbReference type="OrthoDB" id="1924577at2759"/>
<feature type="compositionally biased region" description="Basic and acidic residues" evidence="5">
    <location>
        <begin position="158"/>
        <end position="168"/>
    </location>
</feature>
<name>A0A9Q0YG55_HOLLE</name>
<dbReference type="PANTHER" id="PTHR13237:SF8">
    <property type="entry name" value="SOMETHING ABOUT SILENCING PROTEIN 10"/>
    <property type="match status" value="1"/>
</dbReference>
<proteinExistence type="inferred from homology"/>